<protein>
    <submittedName>
        <fullName evidence="6">ATP-binding cassette domain-containing protein</fullName>
    </submittedName>
</protein>
<comment type="caution">
    <text evidence="6">The sequence shown here is derived from an EMBL/GenBank/DDBJ whole genome shotgun (WGS) entry which is preliminary data.</text>
</comment>
<dbReference type="FunFam" id="3.40.50.300:FF:000016">
    <property type="entry name" value="Oligopeptide ABC transporter ATP-binding component"/>
    <property type="match status" value="1"/>
</dbReference>
<dbReference type="AlphaFoldDB" id="A0A9X1SSF3"/>
<dbReference type="SMART" id="SM00382">
    <property type="entry name" value="AAA"/>
    <property type="match status" value="1"/>
</dbReference>
<dbReference type="GO" id="GO:0005524">
    <property type="term" value="F:ATP binding"/>
    <property type="evidence" value="ECO:0007669"/>
    <property type="project" value="UniProtKB-KW"/>
</dbReference>
<sequence>MTVTEPGAPTTGVPSSAPLLKARGASVEFTVRGRRGKTVVPAVQDIDLDIAPGETLGLVGESGCGKSTLGRALVRLADLTRGTLEFQGTQIGELKGKPLRDLRRDLQLVFQDPMSSLNPRMKVRELIGEAPLVHGLATKDSLDDLVATALERVGMPRSAADRYPHQFSGGQRQRIGIARALALEPKFIVADEPVSALDVSVQSQVVNLLVELQRDLGLTYLFVAHDLAVVDYVSDRVAVMYLGRIVEIGTDEDIRERPRHPYTKALLAAAPEIGRTEAAAPLAGDVPSVVNPPSGCPFRTRCPIAEPQCAESRPELRVVDGHQVACHLV</sequence>
<evidence type="ECO:0000313" key="6">
    <source>
        <dbReference type="EMBL" id="MCD5310602.1"/>
    </source>
</evidence>
<evidence type="ECO:0000256" key="3">
    <source>
        <dbReference type="ARBA" id="ARBA00022741"/>
    </source>
</evidence>
<evidence type="ECO:0000259" key="5">
    <source>
        <dbReference type="PROSITE" id="PS50893"/>
    </source>
</evidence>
<dbReference type="InterPro" id="IPR017871">
    <property type="entry name" value="ABC_transporter-like_CS"/>
</dbReference>
<name>A0A9X1SSF3_9ACTN</name>
<keyword evidence="4 6" id="KW-0067">ATP-binding</keyword>
<dbReference type="Gene3D" id="3.40.50.300">
    <property type="entry name" value="P-loop containing nucleotide triphosphate hydrolases"/>
    <property type="match status" value="1"/>
</dbReference>
<dbReference type="PROSITE" id="PS50893">
    <property type="entry name" value="ABC_TRANSPORTER_2"/>
    <property type="match status" value="1"/>
</dbReference>
<comment type="similarity">
    <text evidence="1">Belongs to the ABC transporter superfamily.</text>
</comment>
<dbReference type="GO" id="GO:0015833">
    <property type="term" value="P:peptide transport"/>
    <property type="evidence" value="ECO:0007669"/>
    <property type="project" value="InterPro"/>
</dbReference>
<evidence type="ECO:0000313" key="7">
    <source>
        <dbReference type="Proteomes" id="UP001138997"/>
    </source>
</evidence>
<evidence type="ECO:0000256" key="2">
    <source>
        <dbReference type="ARBA" id="ARBA00022448"/>
    </source>
</evidence>
<dbReference type="PANTHER" id="PTHR43776">
    <property type="entry name" value="TRANSPORT ATP-BINDING PROTEIN"/>
    <property type="match status" value="1"/>
</dbReference>
<keyword evidence="7" id="KW-1185">Reference proteome</keyword>
<reference evidence="6" key="1">
    <citation type="submission" date="2021-11" db="EMBL/GenBank/DDBJ databases">
        <title>Streptomyces corallinus and Kineosporia corallina sp. nov., two new coral-derived marine actinobacteria.</title>
        <authorList>
            <person name="Buangrab K."/>
            <person name="Sutthacheep M."/>
            <person name="Yeemin T."/>
            <person name="Harunari E."/>
            <person name="Igarashi Y."/>
            <person name="Sripreechasak P."/>
            <person name="Kanchanasin P."/>
            <person name="Tanasupawat S."/>
            <person name="Phongsopitanun W."/>
        </authorList>
    </citation>
    <scope>NUCLEOTIDE SEQUENCE</scope>
    <source>
        <strain evidence="6">JCM 31032</strain>
    </source>
</reference>
<proteinExistence type="inferred from homology"/>
<dbReference type="CDD" id="cd03257">
    <property type="entry name" value="ABC_NikE_OppD_transporters"/>
    <property type="match status" value="1"/>
</dbReference>
<dbReference type="InterPro" id="IPR027417">
    <property type="entry name" value="P-loop_NTPase"/>
</dbReference>
<dbReference type="GO" id="GO:0055085">
    <property type="term" value="P:transmembrane transport"/>
    <property type="evidence" value="ECO:0007669"/>
    <property type="project" value="UniProtKB-ARBA"/>
</dbReference>
<organism evidence="6 7">
    <name type="scientific">Kineosporia babensis</name>
    <dbReference type="NCBI Taxonomy" id="499548"/>
    <lineage>
        <taxon>Bacteria</taxon>
        <taxon>Bacillati</taxon>
        <taxon>Actinomycetota</taxon>
        <taxon>Actinomycetes</taxon>
        <taxon>Kineosporiales</taxon>
        <taxon>Kineosporiaceae</taxon>
        <taxon>Kineosporia</taxon>
    </lineage>
</organism>
<dbReference type="PANTHER" id="PTHR43776:SF7">
    <property type="entry name" value="D,D-DIPEPTIDE TRANSPORT ATP-BINDING PROTEIN DDPF-RELATED"/>
    <property type="match status" value="1"/>
</dbReference>
<dbReference type="GO" id="GO:0016887">
    <property type="term" value="F:ATP hydrolysis activity"/>
    <property type="evidence" value="ECO:0007669"/>
    <property type="project" value="InterPro"/>
</dbReference>
<evidence type="ECO:0000256" key="1">
    <source>
        <dbReference type="ARBA" id="ARBA00005417"/>
    </source>
</evidence>
<dbReference type="InterPro" id="IPR003593">
    <property type="entry name" value="AAA+_ATPase"/>
</dbReference>
<dbReference type="Pfam" id="PF08352">
    <property type="entry name" value="oligo_HPY"/>
    <property type="match status" value="1"/>
</dbReference>
<keyword evidence="2" id="KW-0813">Transport</keyword>
<dbReference type="NCBIfam" id="TIGR01727">
    <property type="entry name" value="oligo_HPY"/>
    <property type="match status" value="1"/>
</dbReference>
<dbReference type="RefSeq" id="WP_231439625.1">
    <property type="nucleotide sequence ID" value="NZ_JAJOMB010000003.1"/>
</dbReference>
<dbReference type="PROSITE" id="PS00211">
    <property type="entry name" value="ABC_TRANSPORTER_1"/>
    <property type="match status" value="1"/>
</dbReference>
<dbReference type="Pfam" id="PF00005">
    <property type="entry name" value="ABC_tran"/>
    <property type="match status" value="1"/>
</dbReference>
<dbReference type="SUPFAM" id="SSF52540">
    <property type="entry name" value="P-loop containing nucleoside triphosphate hydrolases"/>
    <property type="match status" value="1"/>
</dbReference>
<dbReference type="InterPro" id="IPR050319">
    <property type="entry name" value="ABC_transp_ATP-bind"/>
</dbReference>
<dbReference type="InterPro" id="IPR003439">
    <property type="entry name" value="ABC_transporter-like_ATP-bd"/>
</dbReference>
<feature type="domain" description="ABC transporter" evidence="5">
    <location>
        <begin position="22"/>
        <end position="267"/>
    </location>
</feature>
<accession>A0A9X1SSF3</accession>
<dbReference type="InterPro" id="IPR013563">
    <property type="entry name" value="Oligopep_ABC_C"/>
</dbReference>
<evidence type="ECO:0000256" key="4">
    <source>
        <dbReference type="ARBA" id="ARBA00022840"/>
    </source>
</evidence>
<gene>
    <name evidence="6" type="ORF">LR394_06825</name>
</gene>
<dbReference type="Proteomes" id="UP001138997">
    <property type="component" value="Unassembled WGS sequence"/>
</dbReference>
<keyword evidence="3" id="KW-0547">Nucleotide-binding</keyword>
<dbReference type="EMBL" id="JAJOMB010000003">
    <property type="protein sequence ID" value="MCD5310602.1"/>
    <property type="molecule type" value="Genomic_DNA"/>
</dbReference>